<dbReference type="EMBL" id="JAPEQW010000015">
    <property type="protein sequence ID" value="MCW8039896.1"/>
    <property type="molecule type" value="Genomic_DNA"/>
</dbReference>
<evidence type="ECO:0008006" key="3">
    <source>
        <dbReference type="Google" id="ProtNLM"/>
    </source>
</evidence>
<evidence type="ECO:0000313" key="1">
    <source>
        <dbReference type="EMBL" id="MCW8039896.1"/>
    </source>
</evidence>
<organism evidence="1 2">
    <name type="scientific">Acinetobacter entericus</name>
    <dbReference type="NCBI Taxonomy" id="2989714"/>
    <lineage>
        <taxon>Bacteria</taxon>
        <taxon>Pseudomonadati</taxon>
        <taxon>Pseudomonadota</taxon>
        <taxon>Gammaproteobacteria</taxon>
        <taxon>Moraxellales</taxon>
        <taxon>Moraxellaceae</taxon>
        <taxon>Acinetobacter</taxon>
    </lineage>
</organism>
<dbReference type="Proteomes" id="UP001209682">
    <property type="component" value="Unassembled WGS sequence"/>
</dbReference>
<reference evidence="1 2" key="1">
    <citation type="submission" date="2022-11" db="EMBL/GenBank/DDBJ databases">
        <title>Acinetobacter entericus sp. nov., isolated from the gut of the plastic-eating larvae of the Coleoptera insect Zophobas atratus.</title>
        <authorList>
            <person name="Dong X."/>
            <person name="Yang Y."/>
        </authorList>
    </citation>
    <scope>NUCLEOTIDE SEQUENCE [LARGE SCALE GENOMIC DNA]</scope>
    <source>
        <strain evidence="1 2">BIT-DXN8</strain>
    </source>
</reference>
<comment type="caution">
    <text evidence="1">The sequence shown here is derived from an EMBL/GenBank/DDBJ whole genome shotgun (WGS) entry which is preliminary data.</text>
</comment>
<dbReference type="RefSeq" id="WP_131277687.1">
    <property type="nucleotide sequence ID" value="NZ_JAPEQW010000015.1"/>
</dbReference>
<name>A0ABT3NK00_9GAMM</name>
<proteinExistence type="predicted"/>
<keyword evidence="2" id="KW-1185">Reference proteome</keyword>
<protein>
    <recommendedName>
        <fullName evidence="3">DUF3829 domain-containing protein</fullName>
    </recommendedName>
</protein>
<sequence>MLQKKCVGLFVLCLIFGSSYIAWLQKEVKLGQKAINNLKLVPAYDFNIKQEAFFYANGFDAMENIEPLQLGKQSYDLDWRLYKEDFTTKKSSHNFPEINVQRINYEKHWSKEDKELLKGVKAHLQSAEFFDTAFWSKNKREIEALISRNKFLIERYEQEISQQNYHSLIQTPNANPPYALYHDIHTLFLTNLYLKGSAGDVLEYIHLKLNRLNENLNSVEKALVIAQVSQAIDVLNILAQRQSKKTQLPQLNIEQLSFEKQAAYEMRNAYYIFKSVDELLKRAYDQSSDLAKLWGRIYTPFAFNFNQSMNQANLSYQPYIEVLKLIKSSCLGRGSGF</sequence>
<gene>
    <name evidence="1" type="ORF">OKC24_12165</name>
</gene>
<accession>A0ABT3NK00</accession>
<evidence type="ECO:0000313" key="2">
    <source>
        <dbReference type="Proteomes" id="UP001209682"/>
    </source>
</evidence>